<name>A0ABD0VBU9_DENTH</name>
<dbReference type="PANTHER" id="PTHR15629:SF43">
    <property type="entry name" value="RING_FYVE_PHD-TYPE ZINC FINGER FAMILY PROTEIN"/>
    <property type="match status" value="1"/>
</dbReference>
<dbReference type="InterPro" id="IPR007461">
    <property type="entry name" value="Ysc84_actin-binding"/>
</dbReference>
<reference evidence="2 3" key="1">
    <citation type="journal article" date="2024" name="Plant Biotechnol. J.">
        <title>Dendrobium thyrsiflorum genome and its molecular insights into genes involved in important horticultural traits.</title>
        <authorList>
            <person name="Chen B."/>
            <person name="Wang J.Y."/>
            <person name="Zheng P.J."/>
            <person name="Li K.L."/>
            <person name="Liang Y.M."/>
            <person name="Chen X.F."/>
            <person name="Zhang C."/>
            <person name="Zhao X."/>
            <person name="He X."/>
            <person name="Zhang G.Q."/>
            <person name="Liu Z.J."/>
            <person name="Xu Q."/>
        </authorList>
    </citation>
    <scope>NUCLEOTIDE SEQUENCE [LARGE SCALE GENOMIC DNA]</scope>
    <source>
        <strain evidence="2">GZMU011</strain>
    </source>
</reference>
<keyword evidence="3" id="KW-1185">Reference proteome</keyword>
<dbReference type="EMBL" id="JANQDX010000008">
    <property type="protein sequence ID" value="KAL0920126.1"/>
    <property type="molecule type" value="Genomic_DNA"/>
</dbReference>
<gene>
    <name evidence="2" type="ORF">M5K25_009237</name>
</gene>
<protein>
    <recommendedName>
        <fullName evidence="1">Ysc84 actin-binding domain-containing protein</fullName>
    </recommendedName>
</protein>
<dbReference type="InterPro" id="IPR051702">
    <property type="entry name" value="SH3_domain_YSC84-like"/>
</dbReference>
<comment type="caution">
    <text evidence="2">The sequence shown here is derived from an EMBL/GenBank/DDBJ whole genome shotgun (WGS) entry which is preliminary data.</text>
</comment>
<dbReference type="Pfam" id="PF04366">
    <property type="entry name" value="Ysc84"/>
    <property type="match status" value="1"/>
</dbReference>
<evidence type="ECO:0000259" key="1">
    <source>
        <dbReference type="Pfam" id="PF04366"/>
    </source>
</evidence>
<dbReference type="Proteomes" id="UP001552299">
    <property type="component" value="Unassembled WGS sequence"/>
</dbReference>
<dbReference type="PANTHER" id="PTHR15629">
    <property type="entry name" value="SH3YL1 PROTEIN"/>
    <property type="match status" value="1"/>
</dbReference>
<sequence>MKPPNISTQLNIPAEEVLSVPHPFIPPPAPSATSLSMGELRSSKLPWIQNEILEHAWNEMAHTLIEASFGNTKEILDAKPPSWLDDSASMEYEIYKAANIVYNYNEVGMMVTNNVGIGFVIAHRDDGSWSLPSAISTFGFGWRAQAAGELTDFMIVLKIKDVIKNFSGNAHISLGAGISAVARIVGRAVEADLHAKDVEFVACYTYNRNKGRKGKGMTTLDPRENDFDLMY</sequence>
<accession>A0ABD0VBU9</accession>
<proteinExistence type="predicted"/>
<evidence type="ECO:0000313" key="2">
    <source>
        <dbReference type="EMBL" id="KAL0920126.1"/>
    </source>
</evidence>
<evidence type="ECO:0000313" key="3">
    <source>
        <dbReference type="Proteomes" id="UP001552299"/>
    </source>
</evidence>
<organism evidence="2 3">
    <name type="scientific">Dendrobium thyrsiflorum</name>
    <name type="common">Pinecone-like raceme dendrobium</name>
    <name type="synonym">Orchid</name>
    <dbReference type="NCBI Taxonomy" id="117978"/>
    <lineage>
        <taxon>Eukaryota</taxon>
        <taxon>Viridiplantae</taxon>
        <taxon>Streptophyta</taxon>
        <taxon>Embryophyta</taxon>
        <taxon>Tracheophyta</taxon>
        <taxon>Spermatophyta</taxon>
        <taxon>Magnoliopsida</taxon>
        <taxon>Liliopsida</taxon>
        <taxon>Asparagales</taxon>
        <taxon>Orchidaceae</taxon>
        <taxon>Epidendroideae</taxon>
        <taxon>Malaxideae</taxon>
        <taxon>Dendrobiinae</taxon>
        <taxon>Dendrobium</taxon>
    </lineage>
</organism>
<dbReference type="AlphaFoldDB" id="A0ABD0VBU9"/>
<feature type="domain" description="Ysc84 actin-binding" evidence="1">
    <location>
        <begin position="139"/>
        <end position="211"/>
    </location>
</feature>